<feature type="region of interest" description="Disordered" evidence="14">
    <location>
        <begin position="82"/>
        <end position="167"/>
    </location>
</feature>
<evidence type="ECO:0000256" key="5">
    <source>
        <dbReference type="ARBA" id="ARBA00022824"/>
    </source>
</evidence>
<feature type="region of interest" description="Disordered" evidence="14">
    <location>
        <begin position="1"/>
        <end position="24"/>
    </location>
</feature>
<evidence type="ECO:0000256" key="8">
    <source>
        <dbReference type="ARBA" id="ARBA00023125"/>
    </source>
</evidence>
<dbReference type="InterPro" id="IPR004827">
    <property type="entry name" value="bZIP"/>
</dbReference>
<evidence type="ECO:0000313" key="16">
    <source>
        <dbReference type="Ensembl" id="ENSPCEP00000019305.1"/>
    </source>
</evidence>
<dbReference type="FunFam" id="1.20.5.170:FF:000041">
    <property type="entry name" value="Cyclic AMP-dependent transcription factor ATF-6 beta"/>
    <property type="match status" value="1"/>
</dbReference>
<keyword evidence="7" id="KW-0805">Transcription regulation</keyword>
<keyword evidence="6" id="KW-1133">Transmembrane helix</keyword>
<keyword evidence="10" id="KW-0804">Transcription</keyword>
<dbReference type="SUPFAM" id="SSF57959">
    <property type="entry name" value="Leucine zipper domain"/>
    <property type="match status" value="1"/>
</dbReference>
<evidence type="ECO:0000256" key="6">
    <source>
        <dbReference type="ARBA" id="ARBA00022989"/>
    </source>
</evidence>
<evidence type="ECO:0000256" key="13">
    <source>
        <dbReference type="SAM" id="Coils"/>
    </source>
</evidence>
<accession>A0A8C8SG55</accession>
<evidence type="ECO:0000256" key="1">
    <source>
        <dbReference type="ARBA" id="ARBA00004123"/>
    </source>
</evidence>
<organism evidence="16 17">
    <name type="scientific">Pelusios castaneus</name>
    <name type="common">West African mud turtle</name>
    <dbReference type="NCBI Taxonomy" id="367368"/>
    <lineage>
        <taxon>Eukaryota</taxon>
        <taxon>Metazoa</taxon>
        <taxon>Chordata</taxon>
        <taxon>Craniata</taxon>
        <taxon>Vertebrata</taxon>
        <taxon>Euteleostomi</taxon>
        <taxon>Archelosauria</taxon>
        <taxon>Testudinata</taxon>
        <taxon>Testudines</taxon>
        <taxon>Pleurodira</taxon>
        <taxon>Pelomedusidae</taxon>
        <taxon>Pelusios</taxon>
    </lineage>
</organism>
<evidence type="ECO:0000256" key="9">
    <source>
        <dbReference type="ARBA" id="ARBA00023136"/>
    </source>
</evidence>
<keyword evidence="12" id="KW-0539">Nucleus</keyword>
<keyword evidence="11" id="KW-0834">Unfolded protein response</keyword>
<feature type="compositionally biased region" description="Polar residues" evidence="14">
    <location>
        <begin position="140"/>
        <end position="160"/>
    </location>
</feature>
<evidence type="ECO:0000256" key="7">
    <source>
        <dbReference type="ARBA" id="ARBA00023015"/>
    </source>
</evidence>
<dbReference type="InterPro" id="IPR046347">
    <property type="entry name" value="bZIP_sf"/>
</dbReference>
<feature type="compositionally biased region" description="Polar residues" evidence="14">
    <location>
        <begin position="486"/>
        <end position="507"/>
    </location>
</feature>
<dbReference type="GO" id="GO:0030968">
    <property type="term" value="P:endoplasmic reticulum unfolded protein response"/>
    <property type="evidence" value="ECO:0007669"/>
    <property type="project" value="TreeGrafter"/>
</dbReference>
<evidence type="ECO:0000313" key="17">
    <source>
        <dbReference type="Proteomes" id="UP000694393"/>
    </source>
</evidence>
<dbReference type="Gene3D" id="1.20.5.170">
    <property type="match status" value="1"/>
</dbReference>
<evidence type="ECO:0000259" key="15">
    <source>
        <dbReference type="PROSITE" id="PS50217"/>
    </source>
</evidence>
<feature type="coiled-coil region" evidence="13">
    <location>
        <begin position="314"/>
        <end position="348"/>
    </location>
</feature>
<keyword evidence="5" id="KW-0256">Endoplasmic reticulum</keyword>
<evidence type="ECO:0000256" key="2">
    <source>
        <dbReference type="ARBA" id="ARBA00004389"/>
    </source>
</evidence>
<evidence type="ECO:0000256" key="3">
    <source>
        <dbReference type="ARBA" id="ARBA00009050"/>
    </source>
</evidence>
<dbReference type="PROSITE" id="PS00036">
    <property type="entry name" value="BZIP_BASIC"/>
    <property type="match status" value="1"/>
</dbReference>
<dbReference type="PANTHER" id="PTHR46164:SF1">
    <property type="entry name" value="CYCLIC AMP-DEPENDENT TRANSCRIPTION FACTOR ATF-6 ALPHA"/>
    <property type="match status" value="1"/>
</dbReference>
<evidence type="ECO:0000256" key="10">
    <source>
        <dbReference type="ARBA" id="ARBA00023163"/>
    </source>
</evidence>
<proteinExistence type="inferred from homology"/>
<dbReference type="Ensembl" id="ENSPCET00000019962.1">
    <property type="protein sequence ID" value="ENSPCEP00000019305.1"/>
    <property type="gene ID" value="ENSPCEG00000015018.1"/>
</dbReference>
<keyword evidence="9" id="KW-0472">Membrane</keyword>
<dbReference type="GO" id="GO:0005634">
    <property type="term" value="C:nucleus"/>
    <property type="evidence" value="ECO:0007669"/>
    <property type="project" value="UniProtKB-SubCell"/>
</dbReference>
<dbReference type="Proteomes" id="UP000694393">
    <property type="component" value="Unplaced"/>
</dbReference>
<dbReference type="InterPro" id="IPR051882">
    <property type="entry name" value="ATF_bZIP_TF"/>
</dbReference>
<dbReference type="GO" id="GO:0000981">
    <property type="term" value="F:DNA-binding transcription factor activity, RNA polymerase II-specific"/>
    <property type="evidence" value="ECO:0007669"/>
    <property type="project" value="TreeGrafter"/>
</dbReference>
<comment type="subcellular location">
    <subcellularLocation>
        <location evidence="2">Endoplasmic reticulum membrane</location>
        <topology evidence="2">Single-pass membrane protein</topology>
    </subcellularLocation>
    <subcellularLocation>
        <location evidence="1">Nucleus</location>
    </subcellularLocation>
</comment>
<feature type="compositionally biased region" description="Basic and acidic residues" evidence="14">
    <location>
        <begin position="1"/>
        <end position="10"/>
    </location>
</feature>
<keyword evidence="8" id="KW-0238">DNA-binding</keyword>
<dbReference type="SMART" id="SM00338">
    <property type="entry name" value="BRLZ"/>
    <property type="match status" value="1"/>
</dbReference>
<feature type="region of interest" description="Disordered" evidence="14">
    <location>
        <begin position="483"/>
        <end position="510"/>
    </location>
</feature>
<keyword evidence="4" id="KW-0812">Transmembrane</keyword>
<evidence type="ECO:0000256" key="14">
    <source>
        <dbReference type="SAM" id="MobiDB-lite"/>
    </source>
</evidence>
<protein>
    <submittedName>
        <fullName evidence="16">Activating transcription factor 6</fullName>
    </submittedName>
</protein>
<dbReference type="GO" id="GO:0000978">
    <property type="term" value="F:RNA polymerase II cis-regulatory region sequence-specific DNA binding"/>
    <property type="evidence" value="ECO:0007669"/>
    <property type="project" value="TreeGrafter"/>
</dbReference>
<reference evidence="16" key="1">
    <citation type="submission" date="2025-08" db="UniProtKB">
        <authorList>
            <consortium name="Ensembl"/>
        </authorList>
    </citation>
    <scope>IDENTIFICATION</scope>
</reference>
<feature type="compositionally biased region" description="Polar residues" evidence="14">
    <location>
        <begin position="115"/>
        <end position="127"/>
    </location>
</feature>
<evidence type="ECO:0000256" key="12">
    <source>
        <dbReference type="ARBA" id="ARBA00023242"/>
    </source>
</evidence>
<keyword evidence="17" id="KW-1185">Reference proteome</keyword>
<name>A0A8C8SG55_9SAUR</name>
<dbReference type="AlphaFoldDB" id="A0A8C8SG55"/>
<feature type="domain" description="BZIP" evidence="15">
    <location>
        <begin position="289"/>
        <end position="352"/>
    </location>
</feature>
<keyword evidence="13" id="KW-0175">Coiled coil</keyword>
<evidence type="ECO:0000256" key="11">
    <source>
        <dbReference type="ARBA" id="ARBA00023230"/>
    </source>
</evidence>
<reference evidence="16" key="2">
    <citation type="submission" date="2025-09" db="UniProtKB">
        <authorList>
            <consortium name="Ensembl"/>
        </authorList>
    </citation>
    <scope>IDENTIFICATION</scope>
</reference>
<dbReference type="Pfam" id="PF00170">
    <property type="entry name" value="bZIP_1"/>
    <property type="match status" value="1"/>
</dbReference>
<evidence type="ECO:0000256" key="4">
    <source>
        <dbReference type="ARBA" id="ARBA00022692"/>
    </source>
</evidence>
<dbReference type="CDD" id="cd14700">
    <property type="entry name" value="bZIP_ATF6"/>
    <property type="match status" value="1"/>
</dbReference>
<sequence length="655" mass="72399">MAAGEAERGAPESGLPPAGGGLDWESTLFDELGDLVDGNEMQLDMGNEIYENNLYDLNLDLDLMTWDLDPWDVINHTYTDESLKAEPRSPATSTCSVPSPLSDSSVQHVPEDLDFSTSSQMSPVSLYSKSEKGKKPSSSAAHQSANRSVRTPKRSSQTTSKPLIQPKPLLLPAVPEAQASLGIQAKAIIIQTLPTLLSLPKQQPVVSIQPAPSKGQPLVLSQSAVVQLQTPGVHPASHSVIAVTGGATQLPGHNVNVLVPATGSSSASRKIAGAKPLLQATTQTTDVDILRRQQRMIKNRESACQSRRKKKEYMLGLEARLNAALLENEQLKRENGSLKRQLDELVLENQNLKIPSPKRRAVCVMVILALVMLNYGSLSVFERDPSGTESSIGLAHHSRNLLEFSASQKLSSAQRMPDIIPQNKKRHDRSVSDNKALMVVTEEPLLYISPPPCQPLINRTESLRLNHELRGWVQRYEVERTKSRRTTNNQLQKTRVVQSSPGENADSQLMAMPNTDTSISRNSRNELQVYYASPRGYQDFFEAIHRRGDTFYVVSFRRDHLLLPATTHNKTRRPKMSIMLPAINISETVINGQDYEVMMQIDCEVMDARILHIKSSSIPPYLREKQGNRSNTFYGPASTGPETAQTMSAIIESLQ</sequence>
<comment type="similarity">
    <text evidence="3">Belongs to the bZIP family. ATF subfamily.</text>
</comment>
<feature type="compositionally biased region" description="Polar residues" evidence="14">
    <location>
        <begin position="90"/>
        <end position="107"/>
    </location>
</feature>
<dbReference type="GO" id="GO:0005789">
    <property type="term" value="C:endoplasmic reticulum membrane"/>
    <property type="evidence" value="ECO:0007669"/>
    <property type="project" value="UniProtKB-SubCell"/>
</dbReference>
<dbReference type="PANTHER" id="PTHR46164">
    <property type="entry name" value="ATF6, ISOFORM C"/>
    <property type="match status" value="1"/>
</dbReference>
<dbReference type="PROSITE" id="PS50217">
    <property type="entry name" value="BZIP"/>
    <property type="match status" value="1"/>
</dbReference>